<accession>A0A1F6V096</accession>
<evidence type="ECO:0000256" key="3">
    <source>
        <dbReference type="ARBA" id="ARBA00022692"/>
    </source>
</evidence>
<keyword evidence="4 6" id="KW-1133">Transmembrane helix</keyword>
<evidence type="ECO:0000256" key="1">
    <source>
        <dbReference type="ARBA" id="ARBA00004651"/>
    </source>
</evidence>
<dbReference type="InterPro" id="IPR037185">
    <property type="entry name" value="EmrE-like"/>
</dbReference>
<reference evidence="8 9" key="1">
    <citation type="journal article" date="2016" name="Nat. Commun.">
        <title>Thousands of microbial genomes shed light on interconnected biogeochemical processes in an aquifer system.</title>
        <authorList>
            <person name="Anantharaman K."/>
            <person name="Brown C.T."/>
            <person name="Hug L.A."/>
            <person name="Sharon I."/>
            <person name="Castelle C.J."/>
            <person name="Probst A.J."/>
            <person name="Thomas B.C."/>
            <person name="Singh A."/>
            <person name="Wilkins M.J."/>
            <person name="Karaoz U."/>
            <person name="Brodie E.L."/>
            <person name="Williams K.H."/>
            <person name="Hubbard S.S."/>
            <person name="Banfield J.F."/>
        </authorList>
    </citation>
    <scope>NUCLEOTIDE SEQUENCE [LARGE SCALE GENOMIC DNA]</scope>
</reference>
<evidence type="ECO:0000256" key="6">
    <source>
        <dbReference type="SAM" id="Phobius"/>
    </source>
</evidence>
<keyword evidence="2" id="KW-1003">Cell membrane</keyword>
<organism evidence="8 9">
    <name type="scientific">Candidatus Muproteobacteria bacterium RBG_16_60_9</name>
    <dbReference type="NCBI Taxonomy" id="1817755"/>
    <lineage>
        <taxon>Bacteria</taxon>
        <taxon>Pseudomonadati</taxon>
        <taxon>Pseudomonadota</taxon>
        <taxon>Candidatus Muproteobacteria</taxon>
    </lineage>
</organism>
<feature type="chain" id="PRO_5009527090" evidence="7">
    <location>
        <begin position="20"/>
        <end position="125"/>
    </location>
</feature>
<evidence type="ECO:0000256" key="7">
    <source>
        <dbReference type="SAM" id="SignalP"/>
    </source>
</evidence>
<gene>
    <name evidence="8" type="ORF">A2W18_13140</name>
</gene>
<feature type="transmembrane region" description="Helical" evidence="6">
    <location>
        <begin position="79"/>
        <end position="99"/>
    </location>
</feature>
<name>A0A1F6V096_9PROT</name>
<evidence type="ECO:0000256" key="5">
    <source>
        <dbReference type="ARBA" id="ARBA00023136"/>
    </source>
</evidence>
<dbReference type="PANTHER" id="PTHR30561:SF9">
    <property type="entry name" value="4-AMINO-4-DEOXY-L-ARABINOSE-PHOSPHOUNDECAPRENOL FLIPPASE SUBUNIT ARNF-RELATED"/>
    <property type="match status" value="1"/>
</dbReference>
<dbReference type="AlphaFoldDB" id="A0A1F6V096"/>
<evidence type="ECO:0000313" key="9">
    <source>
        <dbReference type="Proteomes" id="UP000179076"/>
    </source>
</evidence>
<comment type="subcellular location">
    <subcellularLocation>
        <location evidence="1">Cell membrane</location>
        <topology evidence="1">Multi-pass membrane protein</topology>
    </subcellularLocation>
</comment>
<protein>
    <submittedName>
        <fullName evidence="8">Small multi-drug resistant family protein</fullName>
    </submittedName>
</protein>
<keyword evidence="3 6" id="KW-0812">Transmembrane</keyword>
<dbReference type="Proteomes" id="UP000179076">
    <property type="component" value="Unassembled WGS sequence"/>
</dbReference>
<dbReference type="Gene3D" id="1.10.3730.20">
    <property type="match status" value="1"/>
</dbReference>
<evidence type="ECO:0000256" key="2">
    <source>
        <dbReference type="ARBA" id="ARBA00022475"/>
    </source>
</evidence>
<dbReference type="GO" id="GO:0005886">
    <property type="term" value="C:plasma membrane"/>
    <property type="evidence" value="ECO:0007669"/>
    <property type="project" value="UniProtKB-SubCell"/>
</dbReference>
<dbReference type="GO" id="GO:0022857">
    <property type="term" value="F:transmembrane transporter activity"/>
    <property type="evidence" value="ECO:0007669"/>
    <property type="project" value="InterPro"/>
</dbReference>
<comment type="caution">
    <text evidence="8">The sequence shown here is derived from an EMBL/GenBank/DDBJ whole genome shotgun (WGS) entry which is preliminary data.</text>
</comment>
<feature type="signal peptide" evidence="7">
    <location>
        <begin position="1"/>
        <end position="19"/>
    </location>
</feature>
<keyword evidence="5 6" id="KW-0472">Membrane</keyword>
<dbReference type="SUPFAM" id="SSF103481">
    <property type="entry name" value="Multidrug resistance efflux transporter EmrE"/>
    <property type="match status" value="1"/>
</dbReference>
<dbReference type="PANTHER" id="PTHR30561">
    <property type="entry name" value="SMR FAMILY PROTON-DEPENDENT DRUG EFFLUX TRANSPORTER SUGE"/>
    <property type="match status" value="1"/>
</dbReference>
<keyword evidence="7" id="KW-0732">Signal</keyword>
<feature type="transmembrane region" description="Helical" evidence="6">
    <location>
        <begin position="105"/>
        <end position="122"/>
    </location>
</feature>
<feature type="transmembrane region" description="Helical" evidence="6">
    <location>
        <begin position="54"/>
        <end position="72"/>
    </location>
</feature>
<dbReference type="EMBL" id="MFSP01000163">
    <property type="protein sequence ID" value="OGI63028.1"/>
    <property type="molecule type" value="Genomic_DNA"/>
</dbReference>
<dbReference type="InterPro" id="IPR000390">
    <property type="entry name" value="Small_drug/metabolite_transptr"/>
</dbReference>
<evidence type="ECO:0000256" key="4">
    <source>
        <dbReference type="ARBA" id="ARBA00022989"/>
    </source>
</evidence>
<proteinExistence type="predicted"/>
<sequence>MSLKIFSLVLISVALSALAQIALKFGMASAAIQRAMDTERWIDIGHATLINPYILGGLGVYGLSVATWLLVLARVDVSVAYPFVGLGFILTMFLGALLLHEPVGALRIVGTLLVAVGVVCIAQSS</sequence>
<evidence type="ECO:0000313" key="8">
    <source>
        <dbReference type="EMBL" id="OGI63028.1"/>
    </source>
</evidence>